<evidence type="ECO:0000313" key="6">
    <source>
        <dbReference type="Proteomes" id="UP000006461"/>
    </source>
</evidence>
<accession>I4ET21</accession>
<dbReference type="GO" id="GO:0016757">
    <property type="term" value="F:glycosyltransferase activity"/>
    <property type="evidence" value="ECO:0007669"/>
    <property type="project" value="UniProtKB-KW"/>
</dbReference>
<evidence type="ECO:0000256" key="2">
    <source>
        <dbReference type="ARBA" id="ARBA00022679"/>
    </source>
</evidence>
<organism evidence="5 6">
    <name type="scientific">Modestobacter italicus (strain DSM 44449 / CECT 9708 / BC 501)</name>
    <dbReference type="NCBI Taxonomy" id="2732864"/>
    <lineage>
        <taxon>Bacteria</taxon>
        <taxon>Bacillati</taxon>
        <taxon>Actinomycetota</taxon>
        <taxon>Actinomycetes</taxon>
        <taxon>Geodermatophilales</taxon>
        <taxon>Geodermatophilaceae</taxon>
        <taxon>Modestobacter</taxon>
    </lineage>
</organism>
<evidence type="ECO:0000259" key="4">
    <source>
        <dbReference type="Pfam" id="PF13579"/>
    </source>
</evidence>
<name>I4ET21_MODI5</name>
<dbReference type="STRING" id="477641.MODMU_1084"/>
<dbReference type="KEGG" id="mmar:MODMU_1084"/>
<evidence type="ECO:0000313" key="5">
    <source>
        <dbReference type="EMBL" id="CCH86534.1"/>
    </source>
</evidence>
<evidence type="ECO:0000259" key="3">
    <source>
        <dbReference type="Pfam" id="PF00534"/>
    </source>
</evidence>
<protein>
    <submittedName>
        <fullName evidence="5">Glycosyltransferase</fullName>
    </submittedName>
</protein>
<dbReference type="PANTHER" id="PTHR45947">
    <property type="entry name" value="SULFOQUINOVOSYL TRANSFERASE SQD2"/>
    <property type="match status" value="1"/>
</dbReference>
<dbReference type="Gene3D" id="3.40.50.2000">
    <property type="entry name" value="Glycogen Phosphorylase B"/>
    <property type="match status" value="2"/>
</dbReference>
<reference evidence="5 6" key="1">
    <citation type="journal article" date="2012" name="J. Bacteriol.">
        <title>Genome Sequence of Radiation-Resistant Modestobacter marinus Strain BC501, a Representative Actinobacterium That Thrives on Calcareous Stone Surfaces.</title>
        <authorList>
            <person name="Normand P."/>
            <person name="Gury J."/>
            <person name="Pujic P."/>
            <person name="Chouaia B."/>
            <person name="Crotti E."/>
            <person name="Brusetti L."/>
            <person name="Daffonchio D."/>
            <person name="Vacherie B."/>
            <person name="Barbe V."/>
            <person name="Medigue C."/>
            <person name="Calteau A."/>
            <person name="Ghodhbane-Gtari F."/>
            <person name="Essoussi I."/>
            <person name="Nouioui I."/>
            <person name="Abbassi-Ghozzi I."/>
            <person name="Gtari M."/>
        </authorList>
    </citation>
    <scope>NUCLEOTIDE SEQUENCE [LARGE SCALE GENOMIC DNA]</scope>
    <source>
        <strain evidence="6">BC 501</strain>
    </source>
</reference>
<proteinExistence type="predicted"/>
<feature type="domain" description="Glycosyltransferase subfamily 4-like N-terminal" evidence="4">
    <location>
        <begin position="42"/>
        <end position="211"/>
    </location>
</feature>
<dbReference type="InterPro" id="IPR028098">
    <property type="entry name" value="Glyco_trans_4-like_N"/>
</dbReference>
<dbReference type="Pfam" id="PF13579">
    <property type="entry name" value="Glyco_trans_4_4"/>
    <property type="match status" value="1"/>
</dbReference>
<sequence>MGSLTGNGVGLHVLRLCSVFEPAPAPGGSAVAGRAARFDPIGGMQNHTAALTRCLDALGHRQTVLTSRLAGPRRTDRLGRAAVVHRTGVATTRLRQLWALAALPRALAHPAGTPAIDVVHAHQGEDLATLVLARAAARRHRCPLVVTVHCSVGHTLAGRTLHVRLLRAVGGWIERTTLRRADAVVVLTERTAAALRADGVPAGRIAVVPSGFEPALFAAPDTGAGAEPARLRIGYVGRLAAQKRVDLLVTAFGRMTEDADLVVVGDGPERARVHRLVEQSPAADRIRTTGFVEHSAVPGVLASLDVLVLPSAYEEMGSVLTEAMAAGLPVVASDVGGIPEVVRHGETGLLVPPGDVAALAAALDRLVADPGLRDHLAAGARRRAADYSWPSLAARVAELYRRVRSGDVAQPTAA</sequence>
<dbReference type="GO" id="GO:1901137">
    <property type="term" value="P:carbohydrate derivative biosynthetic process"/>
    <property type="evidence" value="ECO:0007669"/>
    <property type="project" value="UniProtKB-ARBA"/>
</dbReference>
<dbReference type="SUPFAM" id="SSF53756">
    <property type="entry name" value="UDP-Glycosyltransferase/glycogen phosphorylase"/>
    <property type="match status" value="1"/>
</dbReference>
<keyword evidence="2" id="KW-0808">Transferase</keyword>
<dbReference type="Pfam" id="PF00534">
    <property type="entry name" value="Glycos_transf_1"/>
    <property type="match status" value="1"/>
</dbReference>
<keyword evidence="6" id="KW-1185">Reference proteome</keyword>
<dbReference type="EMBL" id="FO203431">
    <property type="protein sequence ID" value="CCH86534.1"/>
    <property type="molecule type" value="Genomic_DNA"/>
</dbReference>
<dbReference type="eggNOG" id="COG0438">
    <property type="taxonomic scope" value="Bacteria"/>
</dbReference>
<dbReference type="OMA" id="GMQNHTA"/>
<dbReference type="Proteomes" id="UP000006461">
    <property type="component" value="Chromosome"/>
</dbReference>
<dbReference type="OrthoDB" id="9809227at2"/>
<gene>
    <name evidence="5" type="ordered locus">MODMU_1084</name>
</gene>
<dbReference type="InterPro" id="IPR001296">
    <property type="entry name" value="Glyco_trans_1"/>
</dbReference>
<feature type="domain" description="Glycosyl transferase family 1" evidence="3">
    <location>
        <begin position="232"/>
        <end position="382"/>
    </location>
</feature>
<dbReference type="HOGENOM" id="CLU_009583_2_5_11"/>
<evidence type="ECO:0000256" key="1">
    <source>
        <dbReference type="ARBA" id="ARBA00022676"/>
    </source>
</evidence>
<dbReference type="InterPro" id="IPR050194">
    <property type="entry name" value="Glycosyltransferase_grp1"/>
</dbReference>
<dbReference type="PATRIC" id="fig|477641.3.peg.1018"/>
<dbReference type="AlphaFoldDB" id="I4ET21"/>
<dbReference type="PANTHER" id="PTHR45947:SF3">
    <property type="entry name" value="SULFOQUINOVOSYL TRANSFERASE SQD2"/>
    <property type="match status" value="1"/>
</dbReference>
<keyword evidence="1" id="KW-0328">Glycosyltransferase</keyword>